<comment type="caution">
    <text evidence="1">The sequence shown here is derived from an EMBL/GenBank/DDBJ whole genome shotgun (WGS) entry which is preliminary data.</text>
</comment>
<evidence type="ECO:0008006" key="3">
    <source>
        <dbReference type="Google" id="ProtNLM"/>
    </source>
</evidence>
<accession>A0ABQ1X6W0</accession>
<evidence type="ECO:0000313" key="2">
    <source>
        <dbReference type="Proteomes" id="UP000601361"/>
    </source>
</evidence>
<reference evidence="2" key="1">
    <citation type="journal article" date="2019" name="Int. J. Syst. Evol. Microbiol.">
        <title>The Global Catalogue of Microorganisms (GCM) 10K type strain sequencing project: providing services to taxonomists for standard genome sequencing and annotation.</title>
        <authorList>
            <consortium name="The Broad Institute Genomics Platform"/>
            <consortium name="The Broad Institute Genome Sequencing Center for Infectious Disease"/>
            <person name="Wu L."/>
            <person name="Ma J."/>
        </authorList>
    </citation>
    <scope>NUCLEOTIDE SEQUENCE [LARGE SCALE GENOMIC DNA]</scope>
    <source>
        <strain evidence="2">CGMCC 1.12990</strain>
    </source>
</reference>
<sequence length="64" mass="7490">MFTRPRRWATARQHLDTLCIAQPELVEAILSDSHRVDELFKFMYKLKTKKVKAGRNPGGLFLKM</sequence>
<keyword evidence="2" id="KW-1185">Reference proteome</keyword>
<gene>
    <name evidence="1" type="ORF">GCM10011378_40490</name>
</gene>
<dbReference type="Proteomes" id="UP000601361">
    <property type="component" value="Unassembled WGS sequence"/>
</dbReference>
<proteinExistence type="predicted"/>
<dbReference type="EMBL" id="BMGS01000015">
    <property type="protein sequence ID" value="GGG60407.1"/>
    <property type="molecule type" value="Genomic_DNA"/>
</dbReference>
<evidence type="ECO:0000313" key="1">
    <source>
        <dbReference type="EMBL" id="GGG60407.1"/>
    </source>
</evidence>
<name>A0ABQ1X6W0_9BACT</name>
<organism evidence="1 2">
    <name type="scientific">Hymenobacter glacieicola</name>
    <dbReference type="NCBI Taxonomy" id="1562124"/>
    <lineage>
        <taxon>Bacteria</taxon>
        <taxon>Pseudomonadati</taxon>
        <taxon>Bacteroidota</taxon>
        <taxon>Cytophagia</taxon>
        <taxon>Cytophagales</taxon>
        <taxon>Hymenobacteraceae</taxon>
        <taxon>Hymenobacter</taxon>
    </lineage>
</organism>
<protein>
    <recommendedName>
        <fullName evidence="3">Transposase IS204/IS1001/IS1096/IS1165 DDE domain-containing protein</fullName>
    </recommendedName>
</protein>